<feature type="region of interest" description="Disordered" evidence="1">
    <location>
        <begin position="1"/>
        <end position="29"/>
    </location>
</feature>
<dbReference type="CDD" id="cd00067">
    <property type="entry name" value="GAL4"/>
    <property type="match status" value="1"/>
</dbReference>
<dbReference type="GO" id="GO:0000981">
    <property type="term" value="F:DNA-binding transcription factor activity, RNA polymerase II-specific"/>
    <property type="evidence" value="ECO:0007669"/>
    <property type="project" value="InterPro"/>
</dbReference>
<gene>
    <name evidence="3" type="ORF">INT45_000600</name>
</gene>
<feature type="compositionally biased region" description="Low complexity" evidence="1">
    <location>
        <begin position="1"/>
        <end position="15"/>
    </location>
</feature>
<dbReference type="OrthoDB" id="1555531at2759"/>
<feature type="compositionally biased region" description="Low complexity" evidence="1">
    <location>
        <begin position="538"/>
        <end position="587"/>
    </location>
</feature>
<dbReference type="GO" id="GO:0004402">
    <property type="term" value="F:histone acetyltransferase activity"/>
    <property type="evidence" value="ECO:0007669"/>
    <property type="project" value="TreeGrafter"/>
</dbReference>
<dbReference type="GO" id="GO:0008270">
    <property type="term" value="F:zinc ion binding"/>
    <property type="evidence" value="ECO:0007669"/>
    <property type="project" value="InterPro"/>
</dbReference>
<name>A0A8H7VPE0_9FUNG</name>
<dbReference type="PANTHER" id="PTHR20916:SF26">
    <property type="entry name" value="CYSTEINE-RICH PROTEIN 2-BINDING PROTEIN"/>
    <property type="match status" value="1"/>
</dbReference>
<feature type="region of interest" description="Disordered" evidence="1">
    <location>
        <begin position="263"/>
        <end position="322"/>
    </location>
</feature>
<dbReference type="PROSITE" id="PS00463">
    <property type="entry name" value="ZN2_CY6_FUNGAL_1"/>
    <property type="match status" value="1"/>
</dbReference>
<feature type="region of interest" description="Disordered" evidence="1">
    <location>
        <begin position="529"/>
        <end position="593"/>
    </location>
</feature>
<dbReference type="AlphaFoldDB" id="A0A8H7VPE0"/>
<evidence type="ECO:0000313" key="4">
    <source>
        <dbReference type="Proteomes" id="UP000646827"/>
    </source>
</evidence>
<reference evidence="3 4" key="1">
    <citation type="submission" date="2020-12" db="EMBL/GenBank/DDBJ databases">
        <title>Metabolic potential, ecology and presence of endohyphal bacteria is reflected in genomic diversity of Mucoromycotina.</title>
        <authorList>
            <person name="Muszewska A."/>
            <person name="Okrasinska A."/>
            <person name="Steczkiewicz K."/>
            <person name="Drgas O."/>
            <person name="Orlowska M."/>
            <person name="Perlinska-Lenart U."/>
            <person name="Aleksandrzak-Piekarczyk T."/>
            <person name="Szatraj K."/>
            <person name="Zielenkiewicz U."/>
            <person name="Pilsyk S."/>
            <person name="Malc E."/>
            <person name="Mieczkowski P."/>
            <person name="Kruszewska J.S."/>
            <person name="Biernat P."/>
            <person name="Pawlowska J."/>
        </authorList>
    </citation>
    <scope>NUCLEOTIDE SEQUENCE [LARGE SCALE GENOMIC DNA]</scope>
    <source>
        <strain evidence="3 4">CBS 142.35</strain>
    </source>
</reference>
<sequence>MQAPPSVSFSSSSLSKVAQDLPSPDSDQDFVAAVNNIPTVAAATTATAITTKPTINSKTVTSTLDMVTLPSSPSSLFTGSPSNSNTSCPPTALQLPTPATPATPATPNNNNIDNDSGKIAIIRSEEGQQQQQQQQQQLTPMVVPAKRGYKSHVPSACVNCKKAHLACDVSRPCKRCVSAGKGDTCHDVKHKKRGRPKLHEAKRLGNVYGGSMVLDGGSKGMYGMIQTPTFAVATSVIRREHNPRPQTTNISFIHEPIEAFREQDEQRHRRKDVNSGVLSQQTSRDPEPPPPATKLSLSNRYYHHSPSPLLDSESSQKKLSWESSHTATRDNIVNQQQNQCIKTTITLFLSMEMCCARASDEVTNSWGYHPQDLLHRSLYEMISPHDTDRLGRLHRLLLDNIMDVARQHDRSIGPNIRPPPAERTSSPLFYETKPEALVSTAKGSSTFSDTIHIKKQNEEHELYEILVYLGGGLGADLSLLSSLNKLYIVAELRKHEYKVYQNSMSSMSQAALPVSLSFDRTRLFSPFVHSSPTSSKASQHQPQSLSPPSSNNKYKDNNNNSNSSSSSSLSSSASASNKNNNDNNNKSKQYRFGRLGSGGLLQARQGSLPNHFTANSQLNTVSLPSRKLDIPKINIAPMTNNNNNNNTNKKRSFNMGSVPYFRPIAAATDRPKSNNDNNNSFFHYHHGNNINNNSDSVPPPARESTNPYSTLAYRFAPITSSNDVKKLGSPRRGPPSYTHPTTQYFLQTSSSTLNAAASAAQSRTRPITQHNPTLDNTMADNDKAVGKTDSNRKAEMILAGA</sequence>
<organism evidence="3 4">
    <name type="scientific">Circinella minor</name>
    <dbReference type="NCBI Taxonomy" id="1195481"/>
    <lineage>
        <taxon>Eukaryota</taxon>
        <taxon>Fungi</taxon>
        <taxon>Fungi incertae sedis</taxon>
        <taxon>Mucoromycota</taxon>
        <taxon>Mucoromycotina</taxon>
        <taxon>Mucoromycetes</taxon>
        <taxon>Mucorales</taxon>
        <taxon>Lichtheimiaceae</taxon>
        <taxon>Circinella</taxon>
    </lineage>
</organism>
<feature type="region of interest" description="Disordered" evidence="1">
    <location>
        <begin position="759"/>
        <end position="801"/>
    </location>
</feature>
<feature type="domain" description="Zn(2)-C6 fungal-type" evidence="2">
    <location>
        <begin position="156"/>
        <end position="185"/>
    </location>
</feature>
<protein>
    <recommendedName>
        <fullName evidence="2">Zn(2)-C6 fungal-type domain-containing protein</fullName>
    </recommendedName>
</protein>
<dbReference type="Gene3D" id="3.30.450.20">
    <property type="entry name" value="PAS domain"/>
    <property type="match status" value="1"/>
</dbReference>
<feature type="compositionally biased region" description="Basic and acidic residues" evidence="1">
    <location>
        <begin position="780"/>
        <end position="795"/>
    </location>
</feature>
<feature type="compositionally biased region" description="Polar residues" evidence="1">
    <location>
        <begin position="763"/>
        <end position="779"/>
    </location>
</feature>
<dbReference type="Proteomes" id="UP000646827">
    <property type="component" value="Unassembled WGS sequence"/>
</dbReference>
<proteinExistence type="predicted"/>
<evidence type="ECO:0000313" key="3">
    <source>
        <dbReference type="EMBL" id="KAG2226432.1"/>
    </source>
</evidence>
<dbReference type="PANTHER" id="PTHR20916">
    <property type="entry name" value="CYSTEINE AND GLYCINE-RICH PROTEIN 2 BINDING PROTEIN"/>
    <property type="match status" value="1"/>
</dbReference>
<dbReference type="InterPro" id="IPR001138">
    <property type="entry name" value="Zn2Cys6_DnaBD"/>
</dbReference>
<feature type="region of interest" description="Disordered" evidence="1">
    <location>
        <begin position="667"/>
        <end position="707"/>
    </location>
</feature>
<dbReference type="EMBL" id="JAEPRB010000017">
    <property type="protein sequence ID" value="KAG2226432.1"/>
    <property type="molecule type" value="Genomic_DNA"/>
</dbReference>
<keyword evidence="4" id="KW-1185">Reference proteome</keyword>
<comment type="caution">
    <text evidence="3">The sequence shown here is derived from an EMBL/GenBank/DDBJ whole genome shotgun (WGS) entry which is preliminary data.</text>
</comment>
<evidence type="ECO:0000256" key="1">
    <source>
        <dbReference type="SAM" id="MobiDB-lite"/>
    </source>
</evidence>
<dbReference type="PROSITE" id="PS50048">
    <property type="entry name" value="ZN2_CY6_FUNGAL_2"/>
    <property type="match status" value="1"/>
</dbReference>
<accession>A0A8H7VPE0</accession>
<evidence type="ECO:0000259" key="2">
    <source>
        <dbReference type="PROSITE" id="PS50048"/>
    </source>
</evidence>
<dbReference type="SMART" id="SM00066">
    <property type="entry name" value="GAL4"/>
    <property type="match status" value="1"/>
</dbReference>